<gene>
    <name evidence="2" type="ORF">AB3G37_22020</name>
</gene>
<dbReference type="PROSITE" id="PS51186">
    <property type="entry name" value="GNAT"/>
    <property type="match status" value="1"/>
</dbReference>
<organism evidence="2">
    <name type="scientific">Rouxiella sp. WC2420</name>
    <dbReference type="NCBI Taxonomy" id="3234145"/>
    <lineage>
        <taxon>Bacteria</taxon>
        <taxon>Pseudomonadati</taxon>
        <taxon>Pseudomonadota</taxon>
        <taxon>Gammaproteobacteria</taxon>
        <taxon>Enterobacterales</taxon>
        <taxon>Yersiniaceae</taxon>
        <taxon>Rouxiella</taxon>
    </lineage>
</organism>
<sequence length="154" mass="17835">MELIVSDISSIKEEQTIIDNLWEYNSHVTPVDIKPLRVVAKNESGDIVGGLLSRTWWGGLDIQYLWVAQENRKMGLGKRLMQTAQLEAIGRGCHMAYVDTFSFQALGFYQRLGFRQYGELAEFAHQHTRFYLSKRLSLDNLSELLVQWHDENDK</sequence>
<dbReference type="GO" id="GO:0016747">
    <property type="term" value="F:acyltransferase activity, transferring groups other than amino-acyl groups"/>
    <property type="evidence" value="ECO:0007669"/>
    <property type="project" value="InterPro"/>
</dbReference>
<dbReference type="SUPFAM" id="SSF55729">
    <property type="entry name" value="Acyl-CoA N-acyltransferases (Nat)"/>
    <property type="match status" value="1"/>
</dbReference>
<evidence type="ECO:0000259" key="1">
    <source>
        <dbReference type="PROSITE" id="PS51186"/>
    </source>
</evidence>
<dbReference type="EMBL" id="CP165628">
    <property type="protein sequence ID" value="XDU72148.1"/>
    <property type="molecule type" value="Genomic_DNA"/>
</dbReference>
<dbReference type="Gene3D" id="3.40.630.30">
    <property type="match status" value="1"/>
</dbReference>
<reference evidence="2" key="1">
    <citation type="submission" date="2024-07" db="EMBL/GenBank/DDBJ databases">
        <authorList>
            <person name="Biller S.J."/>
        </authorList>
    </citation>
    <scope>NUCLEOTIDE SEQUENCE</scope>
    <source>
        <strain evidence="2">WC2420</strain>
    </source>
</reference>
<protein>
    <submittedName>
        <fullName evidence="2">GNAT family N-acetyltransferase</fullName>
        <ecNumber evidence="2">2.3.1.-</ecNumber>
    </submittedName>
</protein>
<feature type="domain" description="N-acetyltransferase" evidence="1">
    <location>
        <begin position="1"/>
        <end position="137"/>
    </location>
</feature>
<dbReference type="RefSeq" id="WP_369789094.1">
    <property type="nucleotide sequence ID" value="NZ_CP165628.1"/>
</dbReference>
<keyword evidence="2" id="KW-0808">Transferase</keyword>
<dbReference type="InterPro" id="IPR016181">
    <property type="entry name" value="Acyl_CoA_acyltransferase"/>
</dbReference>
<proteinExistence type="predicted"/>
<dbReference type="AlphaFoldDB" id="A0AB39VNI5"/>
<evidence type="ECO:0000313" key="2">
    <source>
        <dbReference type="EMBL" id="XDU72148.1"/>
    </source>
</evidence>
<dbReference type="InterPro" id="IPR000182">
    <property type="entry name" value="GNAT_dom"/>
</dbReference>
<keyword evidence="2" id="KW-0012">Acyltransferase</keyword>
<name>A0AB39VNI5_9GAMM</name>
<dbReference type="EC" id="2.3.1.-" evidence="2"/>
<dbReference type="CDD" id="cd04301">
    <property type="entry name" value="NAT_SF"/>
    <property type="match status" value="1"/>
</dbReference>
<accession>A0AB39VNI5</accession>
<dbReference type="Pfam" id="PF13508">
    <property type="entry name" value="Acetyltransf_7"/>
    <property type="match status" value="1"/>
</dbReference>